<dbReference type="EMBL" id="JAAVJI010000004">
    <property type="protein sequence ID" value="NJP01186.1"/>
    <property type="molecule type" value="Genomic_DNA"/>
</dbReference>
<protein>
    <submittedName>
        <fullName evidence="7">DNA recombination protein RmuC</fullName>
    </submittedName>
</protein>
<sequence>MPDDALRLLFTALLGALPGLGLAWHFYRLASASRSDIPVLEERLRAAQASEQILEQRLEAQGREVATLVQQQGAARADLSAAARELELLRMEVDNSRDAAHAWVHERAQREAELRQLEARCAGLSAELREQQEGHAQRLQDMQNARDELRAQFAELAGKIFEEREQRFAETSQQRLGQLLDPLRDRIQAFEKRVEDSYSNEARERFSLGKELERLQQLNLKLSDEATNLTQALKGQKTQGNWGELVLERVLEHAGLQKGREYRTQVNLKSADGERFQPDVLVTLPGDKQVVVDAKVSLTAWQQYIGAAETDVAQAALKQHVHSLRSHIKGLSGKDYSRLEGLHSLDFVLLFVPIEAAFSAALQYDPGLFQEAFDKQIVVVSPTTLLATLKVVDSLWKQERQSQNAREIAERAGWLYDKFVLFIQDLDEVGNRLQQLDKAYASARNKLTDGRGNLVSRSEQLKLLGARASKSLPGDLLDRAFSNVDEAATGPVEADSAPRQVSAAQVPIQ</sequence>
<reference evidence="7 8" key="1">
    <citation type="submission" date="2020-03" db="EMBL/GenBank/DDBJ databases">
        <authorList>
            <person name="Wang L."/>
            <person name="He N."/>
            <person name="Li Y."/>
            <person name="Fang Y."/>
            <person name="Zhang F."/>
        </authorList>
    </citation>
    <scope>NUCLEOTIDE SEQUENCE [LARGE SCALE GENOMIC DNA]</scope>
    <source>
        <strain evidence="8">hsmgli-8</strain>
    </source>
</reference>
<comment type="function">
    <text evidence="1">Involved in DNA recombination.</text>
</comment>
<dbReference type="RefSeq" id="WP_168083753.1">
    <property type="nucleotide sequence ID" value="NZ_JAAVJI010000004.1"/>
</dbReference>
<dbReference type="PANTHER" id="PTHR30563:SF0">
    <property type="entry name" value="DNA RECOMBINATION PROTEIN RMUC"/>
    <property type="match status" value="1"/>
</dbReference>
<evidence type="ECO:0000313" key="8">
    <source>
        <dbReference type="Proteomes" id="UP000746535"/>
    </source>
</evidence>
<evidence type="ECO:0000256" key="6">
    <source>
        <dbReference type="SAM" id="MobiDB-lite"/>
    </source>
</evidence>
<comment type="similarity">
    <text evidence="2">Belongs to the RmuC family.</text>
</comment>
<keyword evidence="3 5" id="KW-0175">Coiled coil</keyword>
<gene>
    <name evidence="7" type="primary">rmuC</name>
    <name evidence="7" type="ORF">HBH25_09940</name>
</gene>
<evidence type="ECO:0000256" key="5">
    <source>
        <dbReference type="SAM" id="Coils"/>
    </source>
</evidence>
<evidence type="ECO:0000313" key="7">
    <source>
        <dbReference type="EMBL" id="NJP01186.1"/>
    </source>
</evidence>
<evidence type="ECO:0000256" key="1">
    <source>
        <dbReference type="ARBA" id="ARBA00003416"/>
    </source>
</evidence>
<keyword evidence="4" id="KW-0233">DNA recombination</keyword>
<dbReference type="InterPro" id="IPR003798">
    <property type="entry name" value="DNA_recombination_RmuC"/>
</dbReference>
<evidence type="ECO:0000256" key="2">
    <source>
        <dbReference type="ARBA" id="ARBA00009840"/>
    </source>
</evidence>
<dbReference type="Proteomes" id="UP000746535">
    <property type="component" value="Unassembled WGS sequence"/>
</dbReference>
<evidence type="ECO:0000256" key="4">
    <source>
        <dbReference type="ARBA" id="ARBA00023172"/>
    </source>
</evidence>
<dbReference type="PANTHER" id="PTHR30563">
    <property type="entry name" value="DNA RECOMBINATION PROTEIN RMUC"/>
    <property type="match status" value="1"/>
</dbReference>
<accession>A0ABX0YCU4</accession>
<evidence type="ECO:0000256" key="3">
    <source>
        <dbReference type="ARBA" id="ARBA00023054"/>
    </source>
</evidence>
<organism evidence="7 8">
    <name type="scientific">Pseudomonas quercus</name>
    <dbReference type="NCBI Taxonomy" id="2722792"/>
    <lineage>
        <taxon>Bacteria</taxon>
        <taxon>Pseudomonadati</taxon>
        <taxon>Pseudomonadota</taxon>
        <taxon>Gammaproteobacteria</taxon>
        <taxon>Pseudomonadales</taxon>
        <taxon>Pseudomonadaceae</taxon>
        <taxon>Pseudomonas</taxon>
    </lineage>
</organism>
<feature type="coiled-coil region" evidence="5">
    <location>
        <begin position="44"/>
        <end position="159"/>
    </location>
</feature>
<dbReference type="Pfam" id="PF02646">
    <property type="entry name" value="RmuC"/>
    <property type="match status" value="1"/>
</dbReference>
<feature type="region of interest" description="Disordered" evidence="6">
    <location>
        <begin position="489"/>
        <end position="509"/>
    </location>
</feature>
<name>A0ABX0YCU4_9PSED</name>
<proteinExistence type="inferred from homology"/>
<comment type="caution">
    <text evidence="7">The sequence shown here is derived from an EMBL/GenBank/DDBJ whole genome shotgun (WGS) entry which is preliminary data.</text>
</comment>
<keyword evidence="8" id="KW-1185">Reference proteome</keyword>